<dbReference type="GO" id="GO:0006189">
    <property type="term" value="P:'de novo' IMP biosynthetic process"/>
    <property type="evidence" value="ECO:0007669"/>
    <property type="project" value="UniProtKB-UniPathway"/>
</dbReference>
<dbReference type="InterPro" id="IPR000115">
    <property type="entry name" value="PRibGlycinamide_synth"/>
</dbReference>
<comment type="catalytic activity">
    <reaction evidence="16">
        <text>5-phospho-beta-D-ribosylamine + glycine + ATP = N(1)-(5-phospho-beta-D-ribosyl)glycinamide + ADP + phosphate + H(+)</text>
        <dbReference type="Rhea" id="RHEA:17453"/>
        <dbReference type="ChEBI" id="CHEBI:15378"/>
        <dbReference type="ChEBI" id="CHEBI:30616"/>
        <dbReference type="ChEBI" id="CHEBI:43474"/>
        <dbReference type="ChEBI" id="CHEBI:57305"/>
        <dbReference type="ChEBI" id="CHEBI:58681"/>
        <dbReference type="ChEBI" id="CHEBI:143788"/>
        <dbReference type="ChEBI" id="CHEBI:456216"/>
        <dbReference type="EC" id="6.3.4.13"/>
    </reaction>
</comment>
<dbReference type="InterPro" id="IPR000719">
    <property type="entry name" value="Prot_kinase_dom"/>
</dbReference>
<dbReference type="GO" id="GO:0005524">
    <property type="term" value="F:ATP binding"/>
    <property type="evidence" value="ECO:0007669"/>
    <property type="project" value="UniProtKB-UniRule"/>
</dbReference>
<dbReference type="Pfam" id="PF13041">
    <property type="entry name" value="PPR_2"/>
    <property type="match status" value="2"/>
</dbReference>
<dbReference type="Pfam" id="PF02844">
    <property type="entry name" value="GARS_N"/>
    <property type="match status" value="1"/>
</dbReference>
<dbReference type="PROSITE" id="PS00107">
    <property type="entry name" value="PROTEIN_KINASE_ATP"/>
    <property type="match status" value="1"/>
</dbReference>
<keyword evidence="8" id="KW-0677">Repeat</keyword>
<dbReference type="GO" id="GO:0004637">
    <property type="term" value="F:phosphoribosylamine-glycine ligase activity"/>
    <property type="evidence" value="ECO:0007669"/>
    <property type="project" value="UniProtKB-EC"/>
</dbReference>
<dbReference type="Gene3D" id="3.30.470.20">
    <property type="entry name" value="ATP-grasp fold, B domain"/>
    <property type="match status" value="1"/>
</dbReference>
<feature type="domain" description="Protein kinase" evidence="22">
    <location>
        <begin position="102"/>
        <end position="386"/>
    </location>
</feature>
<evidence type="ECO:0000256" key="18">
    <source>
        <dbReference type="ARBA" id="ARBA00048679"/>
    </source>
</evidence>
<dbReference type="InterPro" id="IPR008271">
    <property type="entry name" value="Ser/Thr_kinase_AS"/>
</dbReference>
<evidence type="ECO:0000256" key="20">
    <source>
        <dbReference type="PROSITE-ProRule" id="PRU00708"/>
    </source>
</evidence>
<dbReference type="InterPro" id="IPR039192">
    <property type="entry name" value="STKc_GSK3"/>
</dbReference>
<dbReference type="Gene3D" id="1.25.40.10">
    <property type="entry name" value="Tetratricopeptide repeat domain"/>
    <property type="match status" value="2"/>
</dbReference>
<dbReference type="FunFam" id="3.30.470.20:FF:000031">
    <property type="entry name" value="Phosphoribosylamine--glycine ligase"/>
    <property type="match status" value="1"/>
</dbReference>
<dbReference type="InterPro" id="IPR016185">
    <property type="entry name" value="PreATP-grasp_dom_sf"/>
</dbReference>
<keyword evidence="6" id="KW-0436">Ligase</keyword>
<dbReference type="InterPro" id="IPR002885">
    <property type="entry name" value="PPR_rpt"/>
</dbReference>
<evidence type="ECO:0000256" key="15">
    <source>
        <dbReference type="ARBA" id="ARBA00042864"/>
    </source>
</evidence>
<comment type="catalytic activity">
    <reaction evidence="17">
        <text>L-threonyl-[protein] + ATP = O-phospho-L-threonyl-[protein] + ADP + H(+)</text>
        <dbReference type="Rhea" id="RHEA:46608"/>
        <dbReference type="Rhea" id="RHEA-COMP:11060"/>
        <dbReference type="Rhea" id="RHEA-COMP:11605"/>
        <dbReference type="ChEBI" id="CHEBI:15378"/>
        <dbReference type="ChEBI" id="CHEBI:30013"/>
        <dbReference type="ChEBI" id="CHEBI:30616"/>
        <dbReference type="ChEBI" id="CHEBI:61977"/>
        <dbReference type="ChEBI" id="CHEBI:456216"/>
        <dbReference type="EC" id="2.7.11.1"/>
    </reaction>
</comment>
<dbReference type="SMART" id="SM01210">
    <property type="entry name" value="GARS_C"/>
    <property type="match status" value="1"/>
</dbReference>
<evidence type="ECO:0000256" key="2">
    <source>
        <dbReference type="ARBA" id="ARBA00005527"/>
    </source>
</evidence>
<evidence type="ECO:0000256" key="12">
    <source>
        <dbReference type="ARBA" id="ARBA00022840"/>
    </source>
</evidence>
<dbReference type="FunFam" id="3.30.1490.20:FF:000006">
    <property type="entry name" value="phosphoribosylamine--glycine ligase, chloroplastic-like"/>
    <property type="match status" value="1"/>
</dbReference>
<dbReference type="Pfam" id="PF00069">
    <property type="entry name" value="Pkinase"/>
    <property type="match status" value="1"/>
</dbReference>
<comment type="catalytic activity">
    <reaction evidence="18">
        <text>L-seryl-[protein] + ATP = O-phospho-L-seryl-[protein] + ADP + H(+)</text>
        <dbReference type="Rhea" id="RHEA:17989"/>
        <dbReference type="Rhea" id="RHEA-COMP:9863"/>
        <dbReference type="Rhea" id="RHEA-COMP:11604"/>
        <dbReference type="ChEBI" id="CHEBI:15378"/>
        <dbReference type="ChEBI" id="CHEBI:29999"/>
        <dbReference type="ChEBI" id="CHEBI:30616"/>
        <dbReference type="ChEBI" id="CHEBI:83421"/>
        <dbReference type="ChEBI" id="CHEBI:456216"/>
        <dbReference type="EC" id="2.7.11.1"/>
    </reaction>
</comment>
<dbReference type="Pfam" id="PF01071">
    <property type="entry name" value="GARS_A"/>
    <property type="match status" value="1"/>
</dbReference>
<evidence type="ECO:0000256" key="16">
    <source>
        <dbReference type="ARBA" id="ARBA00047843"/>
    </source>
</evidence>
<dbReference type="InterPro" id="IPR017441">
    <property type="entry name" value="Protein_kinase_ATP_BS"/>
</dbReference>
<accession>A0A7G2DVM2</accession>
<dbReference type="SMART" id="SM00220">
    <property type="entry name" value="S_TKc"/>
    <property type="match status" value="1"/>
</dbReference>
<dbReference type="Gene3D" id="3.30.200.20">
    <property type="entry name" value="Phosphorylase Kinase, domain 1"/>
    <property type="match status" value="1"/>
</dbReference>
<dbReference type="SUPFAM" id="SSF51246">
    <property type="entry name" value="Rudiment single hybrid motif"/>
    <property type="match status" value="1"/>
</dbReference>
<evidence type="ECO:0000256" key="17">
    <source>
        <dbReference type="ARBA" id="ARBA00047899"/>
    </source>
</evidence>
<name>A0A7G2DVM2_ARATH</name>
<evidence type="ECO:0000256" key="8">
    <source>
        <dbReference type="ARBA" id="ARBA00022737"/>
    </source>
</evidence>
<dbReference type="PROSITE" id="PS00108">
    <property type="entry name" value="PROTEIN_KINASE_ST"/>
    <property type="match status" value="1"/>
</dbReference>
<dbReference type="CDD" id="cd14137">
    <property type="entry name" value="STKc_GSK3"/>
    <property type="match status" value="1"/>
</dbReference>
<comment type="pathway">
    <text evidence="1">Purine metabolism; IMP biosynthesis via de novo pathway; N(1)-(5-phospho-D-ribosyl)glycinamide from 5-phospho-alpha-D-ribose 1-diphosphate: step 2/2.</text>
</comment>
<evidence type="ECO:0000259" key="22">
    <source>
        <dbReference type="PROSITE" id="PS50011"/>
    </source>
</evidence>
<dbReference type="Gene3D" id="3.40.50.20">
    <property type="match status" value="1"/>
</dbReference>
<keyword evidence="10" id="KW-0658">Purine biosynthesis</keyword>
<evidence type="ECO:0000313" key="25">
    <source>
        <dbReference type="Proteomes" id="UP000516314"/>
    </source>
</evidence>
<evidence type="ECO:0000256" key="11">
    <source>
        <dbReference type="ARBA" id="ARBA00022777"/>
    </source>
</evidence>
<sequence length="1352" mass="149301">MLDFGFSSSSRQLKEDRLFDGMGHQEITMGTSRSAKGLKSSSSSVDWLTRDLAVTRIRDKVETDDERDSEPDIIDGAGAEPGHVIRTTLRGRNGQSRQTVSYISEHVVGTGSFGMVFQAKCRETGEVVAIKKVLQDKRYKNRELQIMQMLDHPNAVALKHSFFSRTDNEEVYLNLVLEFVPETVNRVARSYSRTNQLMPLIYVKLYTYQICRALAYIHNSFGLCHRDIKPQNLLVNPHTHQLKICDFGSAKVLVKGEPNVSYICSRYYRAPELIFGASEYTTAIDIWSTGCVMAELLLGQPLFPGESGVDQLVEIIKVLGTPTREEIKCMNPNYTEFKFPQIKPHPWHKVFQKRLPPEAVDLLCRFFQYSPNLRCTALEACIHPLFDELRDPNTRLPNGRPLPPLFNFKPQELSGIPPEIVNRLVPEHARKQNLFMALHSFASSNSLPFVAPLKFSTTNHVLSNSRFSSNRIQRRLFLLRCVSEESQPSLSIGNGGSEERVNVLVIGGGGREHALCHALKRSPSCDSVLCAPGNAGISSSGDATCVPDLDISDSLAVISFCQKWNVGLVVVGPEVPLVAGLANDLVKAGILTFGPSSQAAALEGSKNFMKNLCHKYNIPTAKYKTFSDASAAKEYIQEQGAPIVIKADGLAAGKGVTVAMELEEAFEAVDSMLVKGVFGSAGCQVVVEEFLEGEEASFFALVDGENAIPLESAQDHKRVGDGDTGPNTGGMGAYSPAPVLTKELQDFVMESIIHPTVKGMAEEGCKFVGVLFAGLMIEKKSGLPKLIEFNVRFGDPECQVLMMRLESDLAKVLLAACKGELSGISLDWSKDSAMVVVMASNGYPGAYEKGSIIKNLEEAERVAPGVKVFHAGTDLDSEGSVVATGGRVLGVTAKGKNLEEARERAYSAVQQINWPGGEMPMGAKFTNPKFQNPKSPSCPARINVPQILSPTITGSPCPPRYDVAVIADLIEKQHWSKLGVHVTDINPNELFRLLISSELDPDLCLRYYTWLVKNSDISVSLELTFKLLHSLANAKRYSKIRSFLDGFVRNGSDHQVHSIFHAISMCGNVCVNSILADMLVLAYANNSRFELGFEAFKRSGYYGYKLSALSCKPLMIALLKENRSADVEYEALDMFGSVKGQGAVPTTRMYNMLIDAYCKLGKIDYGFALKEEMEREGIVPDVGTYNCLIAGLCRNGNIEAAKKLFDQLTSKGLPDLVTFHILMEGYCRKGESRKAAMLLKEMSKMGLKPRHLTYNIVMKGYCKEGNLKAATNMRTQMEKERRLRMNVASYNVLLQGYSQKGKLEDANMLLNEMLEKGLVPNRITYEIVKEEMVDKGFVPDIEGHLFNVSTKS</sequence>
<dbReference type="PROSITE" id="PS50975">
    <property type="entry name" value="ATP_GRASP"/>
    <property type="match status" value="1"/>
</dbReference>
<feature type="domain" description="ATP-grasp" evidence="23">
    <location>
        <begin position="610"/>
        <end position="818"/>
    </location>
</feature>
<comment type="similarity">
    <text evidence="13">Belongs to the GARS family.</text>
</comment>
<keyword evidence="12 19" id="KW-0067">ATP-binding</keyword>
<evidence type="ECO:0000256" key="21">
    <source>
        <dbReference type="PROSITE-ProRule" id="PRU10141"/>
    </source>
</evidence>
<dbReference type="InterPro" id="IPR011990">
    <property type="entry name" value="TPR-like_helical_dom_sf"/>
</dbReference>
<dbReference type="PANTHER" id="PTHR43472">
    <property type="entry name" value="PHOSPHORIBOSYLAMINE--GLYCINE LIGASE"/>
    <property type="match status" value="1"/>
</dbReference>
<dbReference type="Gene3D" id="3.30.1490.20">
    <property type="entry name" value="ATP-grasp fold, A domain"/>
    <property type="match status" value="1"/>
</dbReference>
<dbReference type="InterPro" id="IPR020561">
    <property type="entry name" value="PRibGlycinamid_synth_ATP-grasp"/>
</dbReference>
<dbReference type="Gene3D" id="1.10.510.10">
    <property type="entry name" value="Transferase(Phosphotransferase) domain 1"/>
    <property type="match status" value="1"/>
</dbReference>
<dbReference type="FunFam" id="1.10.510.10:FF:000082">
    <property type="entry name" value="Shaggy-related protein kinase kappa"/>
    <property type="match status" value="1"/>
</dbReference>
<feature type="repeat" description="PPR" evidence="20">
    <location>
        <begin position="1181"/>
        <end position="1211"/>
    </location>
</feature>
<feature type="repeat" description="PPR" evidence="20">
    <location>
        <begin position="1215"/>
        <end position="1249"/>
    </location>
</feature>
<evidence type="ECO:0000313" key="24">
    <source>
        <dbReference type="EMBL" id="CAD5312247.1"/>
    </source>
</evidence>
<evidence type="ECO:0000256" key="7">
    <source>
        <dbReference type="ARBA" id="ARBA00022679"/>
    </source>
</evidence>
<gene>
    <name evidence="24" type="ORF">AT9943_LOCUS812</name>
</gene>
<dbReference type="Proteomes" id="UP000516314">
    <property type="component" value="Chromosome 1"/>
</dbReference>
<dbReference type="InterPro" id="IPR037123">
    <property type="entry name" value="PRibGlycinamide_synth_C_sf"/>
</dbReference>
<feature type="repeat" description="PPR" evidence="20">
    <location>
        <begin position="1286"/>
        <end position="1320"/>
    </location>
</feature>
<evidence type="ECO:0000256" key="9">
    <source>
        <dbReference type="ARBA" id="ARBA00022741"/>
    </source>
</evidence>
<dbReference type="GO" id="GO:0046872">
    <property type="term" value="F:metal ion binding"/>
    <property type="evidence" value="ECO:0007669"/>
    <property type="project" value="InterPro"/>
</dbReference>
<dbReference type="EC" id="6.3.4.13" evidence="4"/>
<dbReference type="SUPFAM" id="SSF56059">
    <property type="entry name" value="Glutathione synthetase ATP-binding domain-like"/>
    <property type="match status" value="1"/>
</dbReference>
<keyword evidence="7" id="KW-0808">Transferase</keyword>
<dbReference type="Pfam" id="PF02843">
    <property type="entry name" value="GARS_C"/>
    <property type="match status" value="1"/>
</dbReference>
<keyword evidence="11" id="KW-0418">Kinase</keyword>
<dbReference type="HAMAP" id="MF_00138">
    <property type="entry name" value="GARS"/>
    <property type="match status" value="1"/>
</dbReference>
<dbReference type="NCBIfam" id="TIGR00877">
    <property type="entry name" value="purD"/>
    <property type="match status" value="1"/>
</dbReference>
<dbReference type="PROSITE" id="PS50011">
    <property type="entry name" value="PROTEIN_KINASE_DOM"/>
    <property type="match status" value="1"/>
</dbReference>
<evidence type="ECO:0000256" key="10">
    <source>
        <dbReference type="ARBA" id="ARBA00022755"/>
    </source>
</evidence>
<dbReference type="InterPro" id="IPR013815">
    <property type="entry name" value="ATP_grasp_subdomain_1"/>
</dbReference>
<evidence type="ECO:0000256" key="6">
    <source>
        <dbReference type="ARBA" id="ARBA00022598"/>
    </source>
</evidence>
<evidence type="ECO:0000256" key="19">
    <source>
        <dbReference type="PROSITE-ProRule" id="PRU00409"/>
    </source>
</evidence>
<evidence type="ECO:0000256" key="13">
    <source>
        <dbReference type="ARBA" id="ARBA00038345"/>
    </source>
</evidence>
<dbReference type="FunFam" id="3.30.200.20:FF:000009">
    <property type="entry name" value="Glycogen synthase kinase-3 beta"/>
    <property type="match status" value="1"/>
</dbReference>
<dbReference type="SUPFAM" id="SSF56112">
    <property type="entry name" value="Protein kinase-like (PK-like)"/>
    <property type="match status" value="1"/>
</dbReference>
<feature type="binding site" evidence="21">
    <location>
        <position position="132"/>
    </location>
    <ligand>
        <name>ATP</name>
        <dbReference type="ChEBI" id="CHEBI:30616"/>
    </ligand>
</feature>
<dbReference type="InterPro" id="IPR020560">
    <property type="entry name" value="PRibGlycinamide_synth_C-dom"/>
</dbReference>
<keyword evidence="9 19" id="KW-0547">Nucleotide-binding</keyword>
<dbReference type="NCBIfam" id="TIGR00756">
    <property type="entry name" value="PPR"/>
    <property type="match status" value="5"/>
</dbReference>
<comment type="similarity">
    <text evidence="2">Belongs to the protein kinase superfamily. CMGC Ser/Thr protein kinase family. GSK-3 subfamily.</text>
</comment>
<dbReference type="InterPro" id="IPR011761">
    <property type="entry name" value="ATP-grasp"/>
</dbReference>
<dbReference type="InterPro" id="IPR011054">
    <property type="entry name" value="Rudment_hybrid_motif"/>
</dbReference>
<dbReference type="PANTHER" id="PTHR43472:SF1">
    <property type="entry name" value="PHOSPHORIBOSYLAMINE--GLYCINE LIGASE, CHLOROPLASTIC"/>
    <property type="match status" value="1"/>
</dbReference>
<dbReference type="UniPathway" id="UPA00074">
    <property type="reaction ID" value="UER00125"/>
</dbReference>
<dbReference type="EMBL" id="LR881466">
    <property type="protein sequence ID" value="CAD5312247.1"/>
    <property type="molecule type" value="Genomic_DNA"/>
</dbReference>
<feature type="repeat" description="PPR" evidence="20">
    <location>
        <begin position="1146"/>
        <end position="1180"/>
    </location>
</feature>
<dbReference type="EC" id="2.7.11.1" evidence="3"/>
<dbReference type="SMART" id="SM01209">
    <property type="entry name" value="GARS_A"/>
    <property type="match status" value="1"/>
</dbReference>
<feature type="repeat" description="PPR" evidence="20">
    <location>
        <begin position="1250"/>
        <end position="1280"/>
    </location>
</feature>
<dbReference type="Pfam" id="PF12854">
    <property type="entry name" value="PPR_1"/>
    <property type="match status" value="2"/>
</dbReference>
<evidence type="ECO:0000259" key="23">
    <source>
        <dbReference type="PROSITE" id="PS50975"/>
    </source>
</evidence>
<reference evidence="24 25" key="1">
    <citation type="submission" date="2020-09" db="EMBL/GenBank/DDBJ databases">
        <authorList>
            <person name="Ashkenazy H."/>
        </authorList>
    </citation>
    <scope>NUCLEOTIDE SEQUENCE [LARGE SCALE GENOMIC DNA]</scope>
    <source>
        <strain evidence="25">cv. Cdm-0</strain>
    </source>
</reference>
<evidence type="ECO:0000256" key="4">
    <source>
        <dbReference type="ARBA" id="ARBA00013255"/>
    </source>
</evidence>
<dbReference type="PROSITE" id="PS00184">
    <property type="entry name" value="GARS"/>
    <property type="match status" value="1"/>
</dbReference>
<dbReference type="SUPFAM" id="SSF52440">
    <property type="entry name" value="PreATP-grasp domain"/>
    <property type="match status" value="1"/>
</dbReference>
<keyword evidence="5" id="KW-0723">Serine/threonine-protein kinase</keyword>
<dbReference type="PROSITE" id="PS51375">
    <property type="entry name" value="PPR"/>
    <property type="match status" value="5"/>
</dbReference>
<protein>
    <recommendedName>
        <fullName evidence="14">Glycinamide ribonucleotide synthetase</fullName>
        <ecNumber evidence="3">2.7.11.1</ecNumber>
        <ecNumber evidence="4">6.3.4.13</ecNumber>
    </recommendedName>
    <alternativeName>
        <fullName evidence="15">Phosphoribosylglycinamide synthetase</fullName>
    </alternativeName>
</protein>
<dbReference type="GO" id="GO:0004674">
    <property type="term" value="F:protein serine/threonine kinase activity"/>
    <property type="evidence" value="ECO:0007669"/>
    <property type="project" value="UniProtKB-KW"/>
</dbReference>
<dbReference type="InterPro" id="IPR020562">
    <property type="entry name" value="PRibGlycinamide_synth_N"/>
</dbReference>
<dbReference type="Gene3D" id="3.90.600.10">
    <property type="entry name" value="Phosphoribosylglycinamide synthetase, C-terminal domain"/>
    <property type="match status" value="1"/>
</dbReference>
<evidence type="ECO:0000256" key="1">
    <source>
        <dbReference type="ARBA" id="ARBA00005174"/>
    </source>
</evidence>
<dbReference type="InterPro" id="IPR020559">
    <property type="entry name" value="PRibGlycinamide_synth_CS"/>
</dbReference>
<evidence type="ECO:0000256" key="14">
    <source>
        <dbReference type="ARBA" id="ARBA00042242"/>
    </source>
</evidence>
<evidence type="ECO:0000256" key="5">
    <source>
        <dbReference type="ARBA" id="ARBA00022527"/>
    </source>
</evidence>
<evidence type="ECO:0000256" key="3">
    <source>
        <dbReference type="ARBA" id="ARBA00012513"/>
    </source>
</evidence>
<proteinExistence type="inferred from homology"/>
<organism evidence="24 25">
    <name type="scientific">Arabidopsis thaliana</name>
    <name type="common">Mouse-ear cress</name>
    <dbReference type="NCBI Taxonomy" id="3702"/>
    <lineage>
        <taxon>Eukaryota</taxon>
        <taxon>Viridiplantae</taxon>
        <taxon>Streptophyta</taxon>
        <taxon>Embryophyta</taxon>
        <taxon>Tracheophyta</taxon>
        <taxon>Spermatophyta</taxon>
        <taxon>Magnoliopsida</taxon>
        <taxon>eudicotyledons</taxon>
        <taxon>Gunneridae</taxon>
        <taxon>Pentapetalae</taxon>
        <taxon>rosids</taxon>
        <taxon>malvids</taxon>
        <taxon>Brassicales</taxon>
        <taxon>Brassicaceae</taxon>
        <taxon>Camelineae</taxon>
        <taxon>Arabidopsis</taxon>
    </lineage>
</organism>
<dbReference type="GO" id="GO:0009113">
    <property type="term" value="P:purine nucleobase biosynthetic process"/>
    <property type="evidence" value="ECO:0007669"/>
    <property type="project" value="InterPro"/>
</dbReference>
<dbReference type="InterPro" id="IPR011009">
    <property type="entry name" value="Kinase-like_dom_sf"/>
</dbReference>